<dbReference type="HOGENOM" id="CLU_3059988_0_0_0"/>
<gene>
    <name evidence="1" type="ordered locus">CLOAM0609</name>
</gene>
<dbReference type="AlphaFoldDB" id="B0VGQ7"/>
<protein>
    <submittedName>
        <fullName evidence="1">Uncharacterized protein</fullName>
    </submittedName>
</protein>
<dbReference type="Proteomes" id="UP000002019">
    <property type="component" value="Chromosome"/>
</dbReference>
<proteinExistence type="predicted"/>
<evidence type="ECO:0000313" key="1">
    <source>
        <dbReference type="EMBL" id="CAO80494.1"/>
    </source>
</evidence>
<evidence type="ECO:0000313" key="2">
    <source>
        <dbReference type="Proteomes" id="UP000002019"/>
    </source>
</evidence>
<organism evidence="1 2">
    <name type="scientific">Cloacimonas acidaminovorans (strain Evry)</name>
    <dbReference type="NCBI Taxonomy" id="459349"/>
    <lineage>
        <taxon>Bacteria</taxon>
        <taxon>Pseudomonadati</taxon>
        <taxon>Candidatus Cloacimonadota</taxon>
        <taxon>Candidatus Cloacimonadia</taxon>
        <taxon>Candidatus Cloacimonadales</taxon>
        <taxon>Candidatus Cloacimonadaceae</taxon>
        <taxon>Candidatus Cloacimonas</taxon>
    </lineage>
</organism>
<sequence>MTSGDLPWAFPLTSKLFQGGINKNEKIHRNNAADYDDDLCLCKFCLRAGETCS</sequence>
<accession>B0VGQ7</accession>
<reference evidence="1 2" key="1">
    <citation type="journal article" date="2008" name="J. Bacteriol.">
        <title>'Candidatus Cloacamonas acidaminovorans': genome sequence reconstruction provides a first glimpse of a new bacterial division.</title>
        <authorList>
            <person name="Pelletier E."/>
            <person name="Kreimeyer A."/>
            <person name="Bocs S."/>
            <person name="Rouy Z."/>
            <person name="Gyapay G."/>
            <person name="Chouari R."/>
            <person name="Riviere D."/>
            <person name="Ganesan A."/>
            <person name="Daegelen P."/>
            <person name="Sghir A."/>
            <person name="Cohen G.N."/>
            <person name="Medigue C."/>
            <person name="Weissenbach J."/>
            <person name="Le Paslier D."/>
        </authorList>
    </citation>
    <scope>NUCLEOTIDE SEQUENCE [LARGE SCALE GENOMIC DNA]</scope>
    <source>
        <strain evidence="2">Evry</strain>
    </source>
</reference>
<name>B0VGQ7_CLOAI</name>
<dbReference type="EMBL" id="CU466930">
    <property type="protein sequence ID" value="CAO80494.1"/>
    <property type="molecule type" value="Genomic_DNA"/>
</dbReference>
<keyword evidence="2" id="KW-1185">Reference proteome</keyword>
<dbReference type="KEGG" id="caci:CLOAM0609"/>